<feature type="non-terminal residue" evidence="1">
    <location>
        <position position="1"/>
    </location>
</feature>
<gene>
    <name evidence="1" type="ORF">RFULGI_LOCUS12186</name>
</gene>
<reference evidence="1" key="1">
    <citation type="submission" date="2021-06" db="EMBL/GenBank/DDBJ databases">
        <authorList>
            <person name="Kallberg Y."/>
            <person name="Tangrot J."/>
            <person name="Rosling A."/>
        </authorList>
    </citation>
    <scope>NUCLEOTIDE SEQUENCE</scope>
    <source>
        <strain evidence="1">IN212</strain>
    </source>
</reference>
<dbReference type="Proteomes" id="UP000789396">
    <property type="component" value="Unassembled WGS sequence"/>
</dbReference>
<organism evidence="1 2">
    <name type="scientific">Racocetra fulgida</name>
    <dbReference type="NCBI Taxonomy" id="60492"/>
    <lineage>
        <taxon>Eukaryota</taxon>
        <taxon>Fungi</taxon>
        <taxon>Fungi incertae sedis</taxon>
        <taxon>Mucoromycota</taxon>
        <taxon>Glomeromycotina</taxon>
        <taxon>Glomeromycetes</taxon>
        <taxon>Diversisporales</taxon>
        <taxon>Gigasporaceae</taxon>
        <taxon>Racocetra</taxon>
    </lineage>
</organism>
<dbReference type="AlphaFoldDB" id="A0A9N9NGN3"/>
<proteinExistence type="predicted"/>
<dbReference type="PANTHER" id="PTHR10492:SF57">
    <property type="entry name" value="ATP-DEPENDENT DNA HELICASE"/>
    <property type="match status" value="1"/>
</dbReference>
<evidence type="ECO:0000313" key="2">
    <source>
        <dbReference type="Proteomes" id="UP000789396"/>
    </source>
</evidence>
<keyword evidence="2" id="KW-1185">Reference proteome</keyword>
<dbReference type="EMBL" id="CAJVPZ010028537">
    <property type="protein sequence ID" value="CAG8731674.1"/>
    <property type="molecule type" value="Genomic_DNA"/>
</dbReference>
<feature type="non-terminal residue" evidence="1">
    <location>
        <position position="195"/>
    </location>
</feature>
<evidence type="ECO:0000313" key="1">
    <source>
        <dbReference type="EMBL" id="CAG8731674.1"/>
    </source>
</evidence>
<sequence>TYVDDKGYVQYRRRAQEDAWIVPYNPMLLLKLECHINFEIASTVHLFMYLYKYLFKGPDHINYTINNKFENSSQQPINEFNDYINGRYLSAPEAAWRIFRYPVTTSDPSVLTLPIHLQNANIPQYRRTRNITSTASLLDRYFLRPLDSRFKQLHNNLNATEITLQQIASMIAERGRRMKDFGLPEPNTWTREIIG</sequence>
<comment type="caution">
    <text evidence="1">The sequence shown here is derived from an EMBL/GenBank/DDBJ whole genome shotgun (WGS) entry which is preliminary data.</text>
</comment>
<name>A0A9N9NGN3_9GLOM</name>
<dbReference type="OrthoDB" id="2276331at2759"/>
<accession>A0A9N9NGN3</accession>
<protein>
    <submittedName>
        <fullName evidence="1">4677_t:CDS:1</fullName>
    </submittedName>
</protein>
<dbReference type="PANTHER" id="PTHR10492">
    <property type="match status" value="1"/>
</dbReference>